<dbReference type="EMBL" id="WNWS01000087">
    <property type="protein sequence ID" value="KAE9981588.1"/>
    <property type="molecule type" value="Genomic_DNA"/>
</dbReference>
<comment type="similarity">
    <text evidence="1">Belongs to the FAD-dependent oxidoreductase family.</text>
</comment>
<dbReference type="Proteomes" id="UP000433883">
    <property type="component" value="Unassembled WGS sequence"/>
</dbReference>
<dbReference type="PANTHER" id="PTHR43735">
    <property type="entry name" value="APOPTOSIS-INDUCING FACTOR 1"/>
    <property type="match status" value="1"/>
</dbReference>
<evidence type="ECO:0000313" key="7">
    <source>
        <dbReference type="EMBL" id="KAE9981588.1"/>
    </source>
</evidence>
<evidence type="ECO:0000256" key="1">
    <source>
        <dbReference type="ARBA" id="ARBA00006442"/>
    </source>
</evidence>
<dbReference type="InterPro" id="IPR023753">
    <property type="entry name" value="FAD/NAD-binding_dom"/>
</dbReference>
<keyword evidence="3" id="KW-0274">FAD</keyword>
<proteinExistence type="inferred from homology"/>
<evidence type="ECO:0000256" key="3">
    <source>
        <dbReference type="ARBA" id="ARBA00022827"/>
    </source>
</evidence>
<feature type="domain" description="FAD/NAD(P)-binding" evidence="5">
    <location>
        <begin position="5"/>
        <end position="305"/>
    </location>
</feature>
<dbReference type="GO" id="GO:0004174">
    <property type="term" value="F:electron-transferring-flavoprotein dehydrogenase activity"/>
    <property type="evidence" value="ECO:0007669"/>
    <property type="project" value="TreeGrafter"/>
</dbReference>
<dbReference type="Pfam" id="PF07992">
    <property type="entry name" value="Pyr_redox_2"/>
    <property type="match status" value="1"/>
</dbReference>
<dbReference type="OrthoDB" id="202203at2759"/>
<dbReference type="Proteomes" id="UP000490939">
    <property type="component" value="Unassembled WGS sequence"/>
</dbReference>
<name>A0A8H3UPM1_VENIN</name>
<keyword evidence="4" id="KW-0560">Oxidoreductase</keyword>
<dbReference type="AlphaFoldDB" id="A0A8H3UPM1"/>
<dbReference type="PANTHER" id="PTHR43735:SF3">
    <property type="entry name" value="FERROPTOSIS SUPPRESSOR PROTEIN 1"/>
    <property type="match status" value="1"/>
</dbReference>
<organism evidence="6 9">
    <name type="scientific">Venturia inaequalis</name>
    <name type="common">Apple scab fungus</name>
    <dbReference type="NCBI Taxonomy" id="5025"/>
    <lineage>
        <taxon>Eukaryota</taxon>
        <taxon>Fungi</taxon>
        <taxon>Dikarya</taxon>
        <taxon>Ascomycota</taxon>
        <taxon>Pezizomycotina</taxon>
        <taxon>Dothideomycetes</taxon>
        <taxon>Pleosporomycetidae</taxon>
        <taxon>Venturiales</taxon>
        <taxon>Venturiaceae</taxon>
        <taxon>Venturia</taxon>
    </lineage>
</organism>
<dbReference type="SUPFAM" id="SSF51905">
    <property type="entry name" value="FAD/NAD(P)-binding domain"/>
    <property type="match status" value="2"/>
</dbReference>
<keyword evidence="2" id="KW-0285">Flavoprotein</keyword>
<gene>
    <name evidence="6" type="ORF">BLS_003113</name>
    <name evidence="8" type="ORF">EG327_005478</name>
    <name evidence="7" type="ORF">EG328_011527</name>
</gene>
<dbReference type="EMBL" id="WNWR01000318">
    <property type="protein sequence ID" value="KAE9983395.1"/>
    <property type="molecule type" value="Genomic_DNA"/>
</dbReference>
<dbReference type="InterPro" id="IPR036188">
    <property type="entry name" value="FAD/NAD-bd_sf"/>
</dbReference>
<evidence type="ECO:0000313" key="10">
    <source>
        <dbReference type="Proteomes" id="UP000447873"/>
    </source>
</evidence>
<accession>A0A8H3UPM1</accession>
<evidence type="ECO:0000259" key="5">
    <source>
        <dbReference type="Pfam" id="PF07992"/>
    </source>
</evidence>
<dbReference type="PRINTS" id="PR00368">
    <property type="entry name" value="FADPNR"/>
</dbReference>
<reference evidence="6 9" key="1">
    <citation type="submission" date="2019-11" db="EMBL/GenBank/DDBJ databases">
        <title>Venturia inaequalis Genome Resource.</title>
        <authorList>
            <person name="Lichtner F.J."/>
        </authorList>
    </citation>
    <scope>NUCLEOTIDE SEQUENCE [LARGE SCALE GENOMIC DNA]</scope>
    <source>
        <strain evidence="7 10">120213</strain>
        <strain evidence="6">Bline_iso_100314</strain>
        <strain evidence="8 11">DMI_063113</strain>
    </source>
</reference>
<evidence type="ECO:0000313" key="9">
    <source>
        <dbReference type="Proteomes" id="UP000433883"/>
    </source>
</evidence>
<comment type="caution">
    <text evidence="6">The sequence shown here is derived from an EMBL/GenBank/DDBJ whole genome shotgun (WGS) entry which is preliminary data.</text>
</comment>
<dbReference type="EMBL" id="WNWQ01000205">
    <property type="protein sequence ID" value="KAE9974461.1"/>
    <property type="molecule type" value="Genomic_DNA"/>
</dbReference>
<keyword evidence="11" id="KW-1185">Reference proteome</keyword>
<dbReference type="GO" id="GO:0005737">
    <property type="term" value="C:cytoplasm"/>
    <property type="evidence" value="ECO:0007669"/>
    <property type="project" value="TreeGrafter"/>
</dbReference>
<sequence length="379" mass="40971">MKPRTVVILGAGFGGLPLAHKLLKYTLPKIQEGLKVILVSPNSHFYWNIAAVRGVISGTIPDDHLFLPIEPGFARYSSKQFEFVQGKAESISVGKNKVAVVRNDGTVAILEYDQLVIATGSQVHNNLPLKSIGTYGQTLDALHSLQQQIEVSESIVVAGSGPTGVEVAGELAAHYGTEKQITLVVNGGSVLHFSKVLPEVSQTVERCLLRLGVRLIHNTQVLGSRGDGAGKTVLTLSGQGPMTTDLYLPLFGTKVNTKFIPSRLLDPAGNLNLGRKMRVLGTENIWGLGDVGNVEVKQWTVMEAQVAHLSMALQLVLTGKLDRVKEYMPSTKRMVFISMGKKYATGQVGNWKLPRLMVSWPKGRSLFLGNAPAFVNGKA</sequence>
<evidence type="ECO:0000256" key="2">
    <source>
        <dbReference type="ARBA" id="ARBA00022630"/>
    </source>
</evidence>
<evidence type="ECO:0000313" key="11">
    <source>
        <dbReference type="Proteomes" id="UP000490939"/>
    </source>
</evidence>
<dbReference type="Gene3D" id="3.50.50.100">
    <property type="match status" value="1"/>
</dbReference>
<evidence type="ECO:0000313" key="8">
    <source>
        <dbReference type="EMBL" id="KAE9983395.1"/>
    </source>
</evidence>
<dbReference type="Proteomes" id="UP000447873">
    <property type="component" value="Unassembled WGS sequence"/>
</dbReference>
<dbReference type="PRINTS" id="PR00411">
    <property type="entry name" value="PNDRDTASEI"/>
</dbReference>
<protein>
    <recommendedName>
        <fullName evidence="5">FAD/NAD(P)-binding domain-containing protein</fullName>
    </recommendedName>
</protein>
<evidence type="ECO:0000313" key="6">
    <source>
        <dbReference type="EMBL" id="KAE9974461.1"/>
    </source>
</evidence>
<evidence type="ECO:0000256" key="4">
    <source>
        <dbReference type="ARBA" id="ARBA00023002"/>
    </source>
</evidence>
<dbReference type="GO" id="GO:0050660">
    <property type="term" value="F:flavin adenine dinucleotide binding"/>
    <property type="evidence" value="ECO:0007669"/>
    <property type="project" value="TreeGrafter"/>
</dbReference>